<keyword evidence="4" id="KW-0031">Aminopeptidase</keyword>
<dbReference type="Gene3D" id="3.40.220.10">
    <property type="entry name" value="Leucine Aminopeptidase, subunit E, domain 1"/>
    <property type="match status" value="1"/>
</dbReference>
<evidence type="ECO:0000313" key="9">
    <source>
        <dbReference type="Proteomes" id="UP001157974"/>
    </source>
</evidence>
<dbReference type="Pfam" id="PF00883">
    <property type="entry name" value="Peptidase_M17"/>
    <property type="match status" value="2"/>
</dbReference>
<evidence type="ECO:0000256" key="3">
    <source>
        <dbReference type="ARBA" id="ARBA00009528"/>
    </source>
</evidence>
<evidence type="ECO:0000313" key="8">
    <source>
        <dbReference type="EMBL" id="KAJ8907985.1"/>
    </source>
</evidence>
<name>A0AAV8UZE5_9RHOD</name>
<reference evidence="8 9" key="1">
    <citation type="journal article" date="2023" name="Nat. Commun.">
        <title>Origin of minicircular mitochondrial genomes in red algae.</title>
        <authorList>
            <person name="Lee Y."/>
            <person name="Cho C.H."/>
            <person name="Lee Y.M."/>
            <person name="Park S.I."/>
            <person name="Yang J.H."/>
            <person name="West J.A."/>
            <person name="Bhattacharya D."/>
            <person name="Yoon H.S."/>
        </authorList>
    </citation>
    <scope>NUCLEOTIDE SEQUENCE [LARGE SCALE GENOMIC DNA]</scope>
    <source>
        <strain evidence="8 9">CCMP1338</strain>
        <tissue evidence="8">Whole cell</tissue>
    </source>
</reference>
<dbReference type="InterPro" id="IPR011356">
    <property type="entry name" value="Leucine_aapep/pepB"/>
</dbReference>
<dbReference type="Gene3D" id="3.40.630.10">
    <property type="entry name" value="Zn peptidases"/>
    <property type="match status" value="2"/>
</dbReference>
<proteinExistence type="inferred from homology"/>
<dbReference type="InterPro" id="IPR023042">
    <property type="entry name" value="Peptidase_M17_leu_NH2_pept"/>
</dbReference>
<dbReference type="PROSITE" id="PS00631">
    <property type="entry name" value="CYTOSOL_AP"/>
    <property type="match status" value="1"/>
</dbReference>
<dbReference type="EMBL" id="JAMWBK010000002">
    <property type="protein sequence ID" value="KAJ8907985.1"/>
    <property type="molecule type" value="Genomic_DNA"/>
</dbReference>
<dbReference type="GO" id="GO:0070006">
    <property type="term" value="F:metalloaminopeptidase activity"/>
    <property type="evidence" value="ECO:0007669"/>
    <property type="project" value="InterPro"/>
</dbReference>
<dbReference type="PANTHER" id="PTHR11963:SF23">
    <property type="entry name" value="CYTOSOL AMINOPEPTIDASE"/>
    <property type="match status" value="1"/>
</dbReference>
<dbReference type="PANTHER" id="PTHR11963">
    <property type="entry name" value="LEUCINE AMINOPEPTIDASE-RELATED"/>
    <property type="match status" value="1"/>
</dbReference>
<dbReference type="CDD" id="cd00433">
    <property type="entry name" value="Peptidase_M17"/>
    <property type="match status" value="1"/>
</dbReference>
<dbReference type="GO" id="GO:0005737">
    <property type="term" value="C:cytoplasm"/>
    <property type="evidence" value="ECO:0007669"/>
    <property type="project" value="InterPro"/>
</dbReference>
<evidence type="ECO:0000256" key="6">
    <source>
        <dbReference type="ARBA" id="ARBA00022801"/>
    </source>
</evidence>
<comment type="caution">
    <text evidence="8">The sequence shown here is derived from an EMBL/GenBank/DDBJ whole genome shotgun (WGS) entry which is preliminary data.</text>
</comment>
<comment type="catalytic activity">
    <reaction evidence="2">
        <text>Release of N-terminal proline from a peptide.</text>
        <dbReference type="EC" id="3.4.11.5"/>
    </reaction>
</comment>
<gene>
    <name evidence="8" type="ORF">NDN08_008086</name>
</gene>
<protein>
    <recommendedName>
        <fullName evidence="7">Cytosol aminopeptidase domain-containing protein</fullName>
    </recommendedName>
</protein>
<dbReference type="HAMAP" id="MF_00181">
    <property type="entry name" value="Cytosol_peptidase_M17"/>
    <property type="match status" value="1"/>
</dbReference>
<organism evidence="8 9">
    <name type="scientific">Rhodosorus marinus</name>
    <dbReference type="NCBI Taxonomy" id="101924"/>
    <lineage>
        <taxon>Eukaryota</taxon>
        <taxon>Rhodophyta</taxon>
        <taxon>Stylonematophyceae</taxon>
        <taxon>Stylonematales</taxon>
        <taxon>Stylonemataceae</taxon>
        <taxon>Rhodosorus</taxon>
    </lineage>
</organism>
<evidence type="ECO:0000256" key="4">
    <source>
        <dbReference type="ARBA" id="ARBA00022438"/>
    </source>
</evidence>
<dbReference type="PRINTS" id="PR00481">
    <property type="entry name" value="LAMNOPPTDASE"/>
</dbReference>
<accession>A0AAV8UZE5</accession>
<feature type="domain" description="Cytosol aminopeptidase" evidence="7">
    <location>
        <begin position="436"/>
        <end position="443"/>
    </location>
</feature>
<comment type="catalytic activity">
    <reaction evidence="1">
        <text>Release of an N-terminal amino acid, Xaa-|-Yaa-, in which Xaa is preferably Leu, but may be other amino acids including Pro although not Arg or Lys, and Yaa may be Pro. Amino acid amides and methyl esters are also readily hydrolyzed, but rates on arylamides are exceedingly low.</text>
        <dbReference type="EC" id="3.4.11.1"/>
    </reaction>
</comment>
<evidence type="ECO:0000256" key="2">
    <source>
        <dbReference type="ARBA" id="ARBA00001585"/>
    </source>
</evidence>
<dbReference type="InterPro" id="IPR000819">
    <property type="entry name" value="Peptidase_M17_C"/>
</dbReference>
<evidence type="ECO:0000259" key="7">
    <source>
        <dbReference type="PROSITE" id="PS00631"/>
    </source>
</evidence>
<dbReference type="Pfam" id="PF02789">
    <property type="entry name" value="Peptidase_M17_N"/>
    <property type="match status" value="1"/>
</dbReference>
<dbReference type="GO" id="GO:0006508">
    <property type="term" value="P:proteolysis"/>
    <property type="evidence" value="ECO:0007669"/>
    <property type="project" value="UniProtKB-KW"/>
</dbReference>
<evidence type="ECO:0000256" key="5">
    <source>
        <dbReference type="ARBA" id="ARBA00022670"/>
    </source>
</evidence>
<dbReference type="Proteomes" id="UP001157974">
    <property type="component" value="Unassembled WGS sequence"/>
</dbReference>
<comment type="similarity">
    <text evidence="3">Belongs to the peptidase M17 family.</text>
</comment>
<sequence>MAFVLSAMNLRTIGARAGVCFGLRPLGTSKRVRGVRSVHGVKMNADSSYTVVTGSEGKVSVLSSSDTIDSFSGDLLVLGFPEQKDADSYELPEDVKSLDEKLGGIIKELVDENKFKGKAGNKFSARIVGDSSCKRIACFGLGEETSKPKTLRDLGAYVMSSAQGMKGVSKVGVHIDAMSKDQAVSITEGAVLASYADTRFKKAPEDPPEFPEIALLSFDDVSGVPDGMSISSGVLLARELVDAPANFVTPQTLADVATAIAKDHDLEVETLEQDECEKLGMGSFLAVSRASDKPPKFIHLTYKPESPKKKVVIIGKGLTFDSGGYNLKAGAGSSIEKMKLDMGGAAAVRLCKHLWSEEELGIAIHAPSLTAFTSFTTSVFLGSKALGAAKVVGQLKPENVEVHFIVASCENMISGDGMRPGDIITASNGTTIEVLNTDAEGRLTLADALVFAENLGDVDYIVDLATLTGAIIISLGSEVAGMWSTSDELSDMLMNASGSTGEKMWRMPLVEEYKEMLKGSISDLKNIGGREAGSITAALFLKEFVKSTPWAHIDIAGTAYPGKLGKASGYGVRTLYKMVSDLSEKAK</sequence>
<dbReference type="InterPro" id="IPR043472">
    <property type="entry name" value="Macro_dom-like"/>
</dbReference>
<keyword evidence="5" id="KW-0645">Protease</keyword>
<dbReference type="SUPFAM" id="SSF52949">
    <property type="entry name" value="Macro domain-like"/>
    <property type="match status" value="1"/>
</dbReference>
<keyword evidence="6" id="KW-0378">Hydrolase</keyword>
<dbReference type="AlphaFoldDB" id="A0AAV8UZE5"/>
<evidence type="ECO:0000256" key="1">
    <source>
        <dbReference type="ARBA" id="ARBA00000135"/>
    </source>
</evidence>
<keyword evidence="9" id="KW-1185">Reference proteome</keyword>
<dbReference type="SUPFAM" id="SSF53187">
    <property type="entry name" value="Zn-dependent exopeptidases"/>
    <property type="match status" value="2"/>
</dbReference>
<dbReference type="GO" id="GO:0030145">
    <property type="term" value="F:manganese ion binding"/>
    <property type="evidence" value="ECO:0007669"/>
    <property type="project" value="InterPro"/>
</dbReference>
<dbReference type="InterPro" id="IPR008283">
    <property type="entry name" value="Peptidase_M17_N"/>
</dbReference>